<dbReference type="Proteomes" id="UP001203297">
    <property type="component" value="Unassembled WGS sequence"/>
</dbReference>
<sequence>MASRFALRMAHVAWSTELPRAWLNSASASSHGNINSATLLAPRNGIVLLLLLHLAGTVELAVQTPLPGSLAAVPGLPCFSTLQAAIEYSAGTSEVATTWEASTVIPKAHSPTLHTSHLVKGFPKSDELGRVAQSLLVEWSTLVCGVIVVFPAKTNLQMTFRTDGWFQARGANAEVAVAHDIQKLADLT</sequence>
<comment type="caution">
    <text evidence="1">The sequence shown here is derived from an EMBL/GenBank/DDBJ whole genome shotgun (WGS) entry which is preliminary data.</text>
</comment>
<accession>A0AAD4M8H2</accession>
<dbReference type="AlphaFoldDB" id="A0AAD4M8H2"/>
<gene>
    <name evidence="1" type="ORF">B0F90DRAFT_1815324</name>
</gene>
<evidence type="ECO:0000313" key="1">
    <source>
        <dbReference type="EMBL" id="KAI0305747.1"/>
    </source>
</evidence>
<protein>
    <submittedName>
        <fullName evidence="1">Uncharacterized protein</fullName>
    </submittedName>
</protein>
<keyword evidence="2" id="KW-1185">Reference proteome</keyword>
<proteinExistence type="predicted"/>
<name>A0AAD4M8H2_9AGAM</name>
<reference evidence="1" key="1">
    <citation type="journal article" date="2022" name="New Phytol.">
        <title>Evolutionary transition to the ectomycorrhizal habit in the genomes of a hyperdiverse lineage of mushroom-forming fungi.</title>
        <authorList>
            <person name="Looney B."/>
            <person name="Miyauchi S."/>
            <person name="Morin E."/>
            <person name="Drula E."/>
            <person name="Courty P.E."/>
            <person name="Kohler A."/>
            <person name="Kuo A."/>
            <person name="LaButti K."/>
            <person name="Pangilinan J."/>
            <person name="Lipzen A."/>
            <person name="Riley R."/>
            <person name="Andreopoulos W."/>
            <person name="He G."/>
            <person name="Johnson J."/>
            <person name="Nolan M."/>
            <person name="Tritt A."/>
            <person name="Barry K.W."/>
            <person name="Grigoriev I.V."/>
            <person name="Nagy L.G."/>
            <person name="Hibbett D."/>
            <person name="Henrissat B."/>
            <person name="Matheny P.B."/>
            <person name="Labbe J."/>
            <person name="Martin F.M."/>
        </authorList>
    </citation>
    <scope>NUCLEOTIDE SEQUENCE</scope>
    <source>
        <strain evidence="1">BPL690</strain>
    </source>
</reference>
<evidence type="ECO:0000313" key="2">
    <source>
        <dbReference type="Proteomes" id="UP001203297"/>
    </source>
</evidence>
<dbReference type="EMBL" id="WTXG01000005">
    <property type="protein sequence ID" value="KAI0305747.1"/>
    <property type="molecule type" value="Genomic_DNA"/>
</dbReference>
<organism evidence="1 2">
    <name type="scientific">Multifurca ochricompacta</name>
    <dbReference type="NCBI Taxonomy" id="376703"/>
    <lineage>
        <taxon>Eukaryota</taxon>
        <taxon>Fungi</taxon>
        <taxon>Dikarya</taxon>
        <taxon>Basidiomycota</taxon>
        <taxon>Agaricomycotina</taxon>
        <taxon>Agaricomycetes</taxon>
        <taxon>Russulales</taxon>
        <taxon>Russulaceae</taxon>
        <taxon>Multifurca</taxon>
    </lineage>
</organism>